<dbReference type="InterPro" id="IPR029052">
    <property type="entry name" value="Metallo-depent_PP-like"/>
</dbReference>
<dbReference type="Gene3D" id="3.60.21.10">
    <property type="match status" value="1"/>
</dbReference>
<dbReference type="RefSeq" id="WP_197284539.1">
    <property type="nucleotide sequence ID" value="NZ_BBYR01000006.1"/>
</dbReference>
<accession>A0A0K8NV69</accession>
<dbReference type="STRING" id="1547922.ISF6_4052"/>
<evidence type="ECO:0000256" key="1">
    <source>
        <dbReference type="SAM" id="MobiDB-lite"/>
    </source>
</evidence>
<comment type="caution">
    <text evidence="2">The sequence shown here is derived from an EMBL/GenBank/DDBJ whole genome shotgun (WGS) entry which is preliminary data.</text>
</comment>
<feature type="region of interest" description="Disordered" evidence="1">
    <location>
        <begin position="1"/>
        <end position="35"/>
    </location>
</feature>
<dbReference type="GO" id="GO:0004527">
    <property type="term" value="F:exonuclease activity"/>
    <property type="evidence" value="ECO:0007669"/>
    <property type="project" value="UniProtKB-KW"/>
</dbReference>
<dbReference type="PANTHER" id="PTHR30337:SF0">
    <property type="entry name" value="NUCLEASE SBCCD SUBUNIT D"/>
    <property type="match status" value="1"/>
</dbReference>
<evidence type="ECO:0000313" key="3">
    <source>
        <dbReference type="Proteomes" id="UP000037660"/>
    </source>
</evidence>
<protein>
    <submittedName>
        <fullName evidence="2">Exonuclease SbcD</fullName>
    </submittedName>
</protein>
<dbReference type="EMBL" id="BBYR01000006">
    <property type="protein sequence ID" value="GAP34273.1"/>
    <property type="molecule type" value="Genomic_DNA"/>
</dbReference>
<dbReference type="Proteomes" id="UP000037660">
    <property type="component" value="Unassembled WGS sequence"/>
</dbReference>
<dbReference type="PANTHER" id="PTHR30337">
    <property type="entry name" value="COMPONENT OF ATP-DEPENDENT DSDNA EXONUCLEASE"/>
    <property type="match status" value="1"/>
</dbReference>
<sequence length="483" mass="51227">MSALGRLPGGTGAQRVEVPRIPDARPRAHGSQHQAHRLRVAHLSDLHYGPRHLEEADRCFSAAVDRAIELAVDVAVISGDATDHALDLHAPAVLRLLAQVRRLADHCPVLMLQGTWSHEPPGTLSVFRLLGSRHRVFVADRIGQVALMGSGSSGDLSATDASAADLWLVSEGPRFAEVPPGARALFTCIPSINKAAVAAAVGATAAAEAQGEQLARLLQGYAGIHGVARAAGVPTLAVSHGTVFGSVTEHGVPMAGFDHEFNTGALFGAGAEAALLGHIHRHQAWTQGEGERRQCIAYAGSIGRFHHGELGDKGFLLWEFGPDGVDCRLEPTPARRTLDIVFEGRPDLDRLREAVRAQELAGVSVRVRWTVADEDRHEVDRGAIERALSGAADVQLEGRIVPVVRTRAPGISQLVSLADKVRAWATATEVHAPPLLECLERVTTIDPEDIVAAVLAIPDAGAKAQGGLDPAEKGPRLDLFETA</sequence>
<dbReference type="AlphaFoldDB" id="A0A0K8NV69"/>
<keyword evidence="3" id="KW-1185">Reference proteome</keyword>
<keyword evidence="2" id="KW-0378">Hydrolase</keyword>
<feature type="compositionally biased region" description="Basic and acidic residues" evidence="1">
    <location>
        <begin position="17"/>
        <end position="26"/>
    </location>
</feature>
<reference evidence="3" key="1">
    <citation type="submission" date="2015-07" db="EMBL/GenBank/DDBJ databases">
        <title>Discovery of a poly(ethylene terephthalate assimilation.</title>
        <authorList>
            <person name="Yoshida S."/>
            <person name="Hiraga K."/>
            <person name="Takehana T."/>
            <person name="Taniguchi I."/>
            <person name="Yamaji H."/>
            <person name="Maeda Y."/>
            <person name="Toyohara K."/>
            <person name="Miyamoto K."/>
            <person name="Kimura Y."/>
            <person name="Oda K."/>
        </authorList>
    </citation>
    <scope>NUCLEOTIDE SEQUENCE [LARGE SCALE GENOMIC DNA]</scope>
    <source>
        <strain evidence="3">NBRC 110686 / TISTR 2288 / 201-F6</strain>
    </source>
</reference>
<proteinExistence type="predicted"/>
<keyword evidence="2" id="KW-0269">Exonuclease</keyword>
<evidence type="ECO:0000313" key="2">
    <source>
        <dbReference type="EMBL" id="GAP34273.1"/>
    </source>
</evidence>
<dbReference type="SUPFAM" id="SSF56300">
    <property type="entry name" value="Metallo-dependent phosphatases"/>
    <property type="match status" value="1"/>
</dbReference>
<gene>
    <name evidence="2" type="ORF">ISF6_4052</name>
</gene>
<reference evidence="2 3" key="2">
    <citation type="journal article" date="2016" name="Science">
        <title>A bacterium that degrades and assimilates poly(ethylene terephthalate).</title>
        <authorList>
            <person name="Yoshida S."/>
            <person name="Hiraga K."/>
            <person name="Takehana T."/>
            <person name="Taniguchi I."/>
            <person name="Yamaji H."/>
            <person name="Maeda Y."/>
            <person name="Toyohara K."/>
            <person name="Miyamoto K."/>
            <person name="Kimura Y."/>
            <person name="Oda K."/>
        </authorList>
    </citation>
    <scope>NUCLEOTIDE SEQUENCE [LARGE SCALE GENOMIC DNA]</scope>
    <source>
        <strain evidence="3">NBRC 110686 / TISTR 2288 / 201-F6</strain>
    </source>
</reference>
<keyword evidence="2" id="KW-0540">Nuclease</keyword>
<organism evidence="2 3">
    <name type="scientific">Piscinibacter sakaiensis</name>
    <name type="common">Ideonella sakaiensis</name>
    <dbReference type="NCBI Taxonomy" id="1547922"/>
    <lineage>
        <taxon>Bacteria</taxon>
        <taxon>Pseudomonadati</taxon>
        <taxon>Pseudomonadota</taxon>
        <taxon>Betaproteobacteria</taxon>
        <taxon>Burkholderiales</taxon>
        <taxon>Sphaerotilaceae</taxon>
        <taxon>Piscinibacter</taxon>
    </lineage>
</organism>
<dbReference type="InterPro" id="IPR050535">
    <property type="entry name" value="DNA_Repair-Maintenance_Comp"/>
</dbReference>
<name>A0A0K8NV69_PISS1</name>